<dbReference type="PANTHER" id="PTHR42856:SF1">
    <property type="entry name" value="ACYL-COENZYME A THIOESTERASE PAAI"/>
    <property type="match status" value="1"/>
</dbReference>
<dbReference type="GeneID" id="78373292"/>
<dbReference type="STRING" id="1121877.FEAC_22380"/>
<dbReference type="OrthoDB" id="32575at2"/>
<reference evidence="4 5" key="1">
    <citation type="submission" date="2015-01" db="EMBL/GenBank/DDBJ databases">
        <title>Draft genome of the acidophilic iron oxidizer Ferrimicrobium acidiphilum strain T23.</title>
        <authorList>
            <person name="Poehlein A."/>
            <person name="Eisen S."/>
            <person name="Schloemann M."/>
            <person name="Johnson B.D."/>
            <person name="Daniel R."/>
            <person name="Muehling M."/>
        </authorList>
    </citation>
    <scope>NUCLEOTIDE SEQUENCE [LARGE SCALE GENOMIC DNA]</scope>
    <source>
        <strain evidence="4 5">T23</strain>
    </source>
</reference>
<dbReference type="AlphaFoldDB" id="A0A0D8FSW2"/>
<dbReference type="InterPro" id="IPR003736">
    <property type="entry name" value="PAAI_dom"/>
</dbReference>
<dbReference type="InterPro" id="IPR052723">
    <property type="entry name" value="Acyl-CoA_thioesterase_PaaI"/>
</dbReference>
<dbReference type="Pfam" id="PF03061">
    <property type="entry name" value="4HBT"/>
    <property type="match status" value="1"/>
</dbReference>
<comment type="caution">
    <text evidence="4">The sequence shown here is derived from an EMBL/GenBank/DDBJ whole genome shotgun (WGS) entry which is preliminary data.</text>
</comment>
<evidence type="ECO:0000313" key="4">
    <source>
        <dbReference type="EMBL" id="KJE76044.1"/>
    </source>
</evidence>
<dbReference type="NCBIfam" id="TIGR00369">
    <property type="entry name" value="unchar_dom_1"/>
    <property type="match status" value="1"/>
</dbReference>
<keyword evidence="5" id="KW-1185">Reference proteome</keyword>
<organism evidence="4 5">
    <name type="scientific">Ferrimicrobium acidiphilum DSM 19497</name>
    <dbReference type="NCBI Taxonomy" id="1121877"/>
    <lineage>
        <taxon>Bacteria</taxon>
        <taxon>Bacillati</taxon>
        <taxon>Actinomycetota</taxon>
        <taxon>Acidimicrobiia</taxon>
        <taxon>Acidimicrobiales</taxon>
        <taxon>Acidimicrobiaceae</taxon>
        <taxon>Ferrimicrobium</taxon>
    </lineage>
</organism>
<dbReference type="GO" id="GO:0016289">
    <property type="term" value="F:acyl-CoA hydrolase activity"/>
    <property type="evidence" value="ECO:0007669"/>
    <property type="project" value="UniProtKB-ARBA"/>
</dbReference>
<dbReference type="InterPro" id="IPR029069">
    <property type="entry name" value="HotDog_dom_sf"/>
</dbReference>
<evidence type="ECO:0000313" key="5">
    <source>
        <dbReference type="Proteomes" id="UP000032336"/>
    </source>
</evidence>
<proteinExistence type="inferred from homology"/>
<dbReference type="NCBIfam" id="TIGR02286">
    <property type="entry name" value="PaaD"/>
    <property type="match status" value="1"/>
</dbReference>
<evidence type="ECO:0000256" key="1">
    <source>
        <dbReference type="ARBA" id="ARBA00008324"/>
    </source>
</evidence>
<dbReference type="CDD" id="cd03443">
    <property type="entry name" value="PaaI_thioesterase"/>
    <property type="match status" value="1"/>
</dbReference>
<feature type="domain" description="Thioesterase" evidence="3">
    <location>
        <begin position="52"/>
        <end position="122"/>
    </location>
</feature>
<dbReference type="eggNOG" id="COG2050">
    <property type="taxonomic scope" value="Bacteria"/>
</dbReference>
<dbReference type="SUPFAM" id="SSF54637">
    <property type="entry name" value="Thioesterase/thiol ester dehydrase-isomerase"/>
    <property type="match status" value="1"/>
</dbReference>
<dbReference type="EMBL" id="JXUW01000023">
    <property type="protein sequence ID" value="KJE76044.1"/>
    <property type="molecule type" value="Genomic_DNA"/>
</dbReference>
<comment type="similarity">
    <text evidence="1">Belongs to the thioesterase PaaI family.</text>
</comment>
<gene>
    <name evidence="4" type="primary">paaI</name>
    <name evidence="4" type="ORF">FEAC_22380</name>
</gene>
<sequence length="141" mass="15445">MTEQELAEACARAMYARDLASQSLGIELVRVAPGSASLTMEITDTMVNGHRICHGGYIFLLADTAFAFACNTYNLVTVAQSAAVEFIAPVYRGDRLVAIARELTRFGRNGLYDITIEREGETIAIFHGRSRSLGQPVLEEE</sequence>
<dbReference type="Gene3D" id="3.10.129.10">
    <property type="entry name" value="Hotdog Thioesterase"/>
    <property type="match status" value="1"/>
</dbReference>
<dbReference type="PANTHER" id="PTHR42856">
    <property type="entry name" value="ACYL-COENZYME A THIOESTERASE PAAI"/>
    <property type="match status" value="1"/>
</dbReference>
<dbReference type="FunFam" id="3.10.129.10:FF:000022">
    <property type="entry name" value="Phenylacetic acid degradation protein"/>
    <property type="match status" value="1"/>
</dbReference>
<accession>A0A0D8FSW2</accession>
<dbReference type="EC" id="3.1.2.-" evidence="4"/>
<evidence type="ECO:0000259" key="3">
    <source>
        <dbReference type="Pfam" id="PF03061"/>
    </source>
</evidence>
<keyword evidence="2 4" id="KW-0378">Hydrolase</keyword>
<dbReference type="InterPro" id="IPR006683">
    <property type="entry name" value="Thioestr_dom"/>
</dbReference>
<dbReference type="RefSeq" id="WP_035390509.1">
    <property type="nucleotide sequence ID" value="NZ_JQKF01000026.1"/>
</dbReference>
<dbReference type="Proteomes" id="UP000032336">
    <property type="component" value="Unassembled WGS sequence"/>
</dbReference>
<protein>
    <submittedName>
        <fullName evidence="4">Acyl-coenzyme A thioesterase PaaI</fullName>
        <ecNumber evidence="4">3.1.2.-</ecNumber>
    </submittedName>
</protein>
<dbReference type="InterPro" id="IPR011973">
    <property type="entry name" value="PaaD"/>
</dbReference>
<name>A0A0D8FSW2_9ACTN</name>
<evidence type="ECO:0000256" key="2">
    <source>
        <dbReference type="ARBA" id="ARBA00022801"/>
    </source>
</evidence>